<dbReference type="EMBL" id="JAPUUL010000181">
    <property type="protein sequence ID" value="KAJ8132098.1"/>
    <property type="molecule type" value="Genomic_DNA"/>
</dbReference>
<comment type="caution">
    <text evidence="1">The sequence shown here is derived from an EMBL/GenBank/DDBJ whole genome shotgun (WGS) entry which is preliminary data.</text>
</comment>
<dbReference type="Proteomes" id="UP001153332">
    <property type="component" value="Unassembled WGS sequence"/>
</dbReference>
<reference evidence="1" key="1">
    <citation type="submission" date="2022-12" db="EMBL/GenBank/DDBJ databases">
        <title>Genome Sequence of Lasiodiplodia mahajangana.</title>
        <authorList>
            <person name="Buettner E."/>
        </authorList>
    </citation>
    <scope>NUCLEOTIDE SEQUENCE</scope>
    <source>
        <strain evidence="1">VT137</strain>
    </source>
</reference>
<protein>
    <submittedName>
        <fullName evidence="1">Uncharacterized protein</fullName>
    </submittedName>
</protein>
<gene>
    <name evidence="1" type="ORF">O1611_g1527</name>
</gene>
<accession>A0ACC2JY18</accession>
<evidence type="ECO:0000313" key="2">
    <source>
        <dbReference type="Proteomes" id="UP001153332"/>
    </source>
</evidence>
<sequence>MEPKQNQETNGYAGYNAAAISLIRRAAEGHDERYGAGFMSCTIYDTAWISLIQKPLHEGGKKAWLFPQSFAYLLAAQSEDGGWSHIVGSQIDGILSTAVSLLSLKRHLAEPLNVPYHHDLERRIEKATTSLRSQLQAWDLQTTSHVDYEIILPALLRYLQEEAKHVTFDFDGRESLEILSAVALSQFQPERLYGSTKSSLIRSLEALIGLIDFDKVAHHKCQGAMMASPSSTAAYLMHVSLWDDEAEQYLKHVVAHGTGQGNGGVPSVYPSTYFEYTWVLSTLFRAGFSVSDLECTELKTMSQVLLHAYGTDEKVIGFAPHLEGNLDNTAQGILSMVSLGQLVGVENMIEKFAADGQFRTYAKEQEPSLSTTCYAIRAILCQADASQYTSQIKEAVRFICDVWWNTDGGVIKDKWNMSPLYSSLLLVEAIVDLLALIDNGTLAGLLGQDLESRVLITVFQACLWTLFKQEDNGSWNSSVEESAYGILILSEARRISMFTDLESPLRSALDRGLAYLRSFHVSTSAPLWADKVASSSAVIRESYVLAALRRATVLSSEKKVATSIFKSSRAVRGLKHVKLLKMTPLFSQVPEWQIQASMIESVLFQPMLYARRLEIFPRKNMEDDKKYFDIIPFTWTSCNNRQRAFAPASFLYEMMIISFLNYQADEFMEACAGSVFQGRTDDLRQLIDRAFRQDANTCQDLAYSGRSDIDHSSYAEVLGPLIKFISYVSNHPYILAASRWDPALAASAPGLRDSVYFQHR</sequence>
<keyword evidence="2" id="KW-1185">Reference proteome</keyword>
<organism evidence="1 2">
    <name type="scientific">Lasiodiplodia mahajangana</name>
    <dbReference type="NCBI Taxonomy" id="1108764"/>
    <lineage>
        <taxon>Eukaryota</taxon>
        <taxon>Fungi</taxon>
        <taxon>Dikarya</taxon>
        <taxon>Ascomycota</taxon>
        <taxon>Pezizomycotina</taxon>
        <taxon>Dothideomycetes</taxon>
        <taxon>Dothideomycetes incertae sedis</taxon>
        <taxon>Botryosphaeriales</taxon>
        <taxon>Botryosphaeriaceae</taxon>
        <taxon>Lasiodiplodia</taxon>
    </lineage>
</organism>
<name>A0ACC2JY18_9PEZI</name>
<evidence type="ECO:0000313" key="1">
    <source>
        <dbReference type="EMBL" id="KAJ8132098.1"/>
    </source>
</evidence>
<proteinExistence type="predicted"/>